<organism evidence="2 3">
    <name type="scientific">Artemisia annua</name>
    <name type="common">Sweet wormwood</name>
    <dbReference type="NCBI Taxonomy" id="35608"/>
    <lineage>
        <taxon>Eukaryota</taxon>
        <taxon>Viridiplantae</taxon>
        <taxon>Streptophyta</taxon>
        <taxon>Embryophyta</taxon>
        <taxon>Tracheophyta</taxon>
        <taxon>Spermatophyta</taxon>
        <taxon>Magnoliopsida</taxon>
        <taxon>eudicotyledons</taxon>
        <taxon>Gunneridae</taxon>
        <taxon>Pentapetalae</taxon>
        <taxon>asterids</taxon>
        <taxon>campanulids</taxon>
        <taxon>Asterales</taxon>
        <taxon>Asteraceae</taxon>
        <taxon>Asteroideae</taxon>
        <taxon>Anthemideae</taxon>
        <taxon>Artemisiinae</taxon>
        <taxon>Artemisia</taxon>
    </lineage>
</organism>
<dbReference type="AlphaFoldDB" id="A0A2U1MPL3"/>
<dbReference type="OrthoDB" id="684151at2759"/>
<proteinExistence type="predicted"/>
<protein>
    <recommendedName>
        <fullName evidence="4">DUF4216 domain-containing protein</fullName>
    </recommendedName>
</protein>
<comment type="caution">
    <text evidence="2">The sequence shown here is derived from an EMBL/GenBank/DDBJ whole genome shotgun (WGS) entry which is preliminary data.</text>
</comment>
<name>A0A2U1MPL3_ARTAN</name>
<evidence type="ECO:0000313" key="2">
    <source>
        <dbReference type="EMBL" id="PWA63177.1"/>
    </source>
</evidence>
<dbReference type="PANTHER" id="PTHR48258">
    <property type="entry name" value="DUF4218 DOMAIN-CONTAINING PROTEIN-RELATED"/>
    <property type="match status" value="1"/>
</dbReference>
<evidence type="ECO:0008006" key="4">
    <source>
        <dbReference type="Google" id="ProtNLM"/>
    </source>
</evidence>
<reference evidence="2 3" key="1">
    <citation type="journal article" date="2018" name="Mol. Plant">
        <title>The genome of Artemisia annua provides insight into the evolution of Asteraceae family and artemisinin biosynthesis.</title>
        <authorList>
            <person name="Shen Q."/>
            <person name="Zhang L."/>
            <person name="Liao Z."/>
            <person name="Wang S."/>
            <person name="Yan T."/>
            <person name="Shi P."/>
            <person name="Liu M."/>
            <person name="Fu X."/>
            <person name="Pan Q."/>
            <person name="Wang Y."/>
            <person name="Lv Z."/>
            <person name="Lu X."/>
            <person name="Zhang F."/>
            <person name="Jiang W."/>
            <person name="Ma Y."/>
            <person name="Chen M."/>
            <person name="Hao X."/>
            <person name="Li L."/>
            <person name="Tang Y."/>
            <person name="Lv G."/>
            <person name="Zhou Y."/>
            <person name="Sun X."/>
            <person name="Brodelius P.E."/>
            <person name="Rose J.K.C."/>
            <person name="Tang K."/>
        </authorList>
    </citation>
    <scope>NUCLEOTIDE SEQUENCE [LARGE SCALE GENOMIC DNA]</scope>
    <source>
        <strain evidence="3">cv. Huhao1</strain>
        <tissue evidence="2">Leaf</tissue>
    </source>
</reference>
<dbReference type="EMBL" id="PKPP01004696">
    <property type="protein sequence ID" value="PWA63177.1"/>
    <property type="molecule type" value="Genomic_DNA"/>
</dbReference>
<keyword evidence="3" id="KW-1185">Reference proteome</keyword>
<gene>
    <name evidence="2" type="ORF">CTI12_AA356580</name>
</gene>
<accession>A0A2U1MPL3</accession>
<evidence type="ECO:0000256" key="1">
    <source>
        <dbReference type="SAM" id="MobiDB-lite"/>
    </source>
</evidence>
<evidence type="ECO:0000313" key="3">
    <source>
        <dbReference type="Proteomes" id="UP000245207"/>
    </source>
</evidence>
<dbReference type="PANTHER" id="PTHR48258:SF14">
    <property type="entry name" value="OS02G0583300 PROTEIN"/>
    <property type="match status" value="1"/>
</dbReference>
<feature type="region of interest" description="Disordered" evidence="1">
    <location>
        <begin position="185"/>
        <end position="204"/>
    </location>
</feature>
<dbReference type="Proteomes" id="UP000245207">
    <property type="component" value="Unassembled WGS sequence"/>
</dbReference>
<sequence>MKKVIWYVLHNSPEIDAYMNEFESERPESDMQQEFPRWFESKIGNLYTANDPRCTPDLFALACGPSSTATSVNSCVVNGVKFVVHSRDVKRTTQNSGICSPGEKEGEMYYGQLEGILEFSYTQFKVVLFRVKWFDLTKRDANRVWRRTTYGAFDGGRSIKTVRLGEDNHGKLWKIKKMFNFTNSKKQGKDTSKARRSSKIASSEDEFQNRLLFEIYKNMSSNRELSSV</sequence>